<organism evidence="2 3">
    <name type="scientific">Sulfurimonas diazotrophicus</name>
    <dbReference type="NCBI Taxonomy" id="3131939"/>
    <lineage>
        <taxon>Bacteria</taxon>
        <taxon>Pseudomonadati</taxon>
        <taxon>Campylobacterota</taxon>
        <taxon>Epsilonproteobacteria</taxon>
        <taxon>Campylobacterales</taxon>
        <taxon>Sulfurimonadaceae</taxon>
        <taxon>Sulfurimonas</taxon>
    </lineage>
</organism>
<sequence length="153" mass="17198">MLDWLNANVEWWHWVILGMVLIGLETMALTFLLLGIGVAAILTGTLAYLFDLSFSTELLIWSILSTLFVVGWWRFIRQRTVSESGQPNYRVDTKGTVTEGIEPPQRGKVLFDIPVLGNREWPAFADEPLAVGTKVRIVDVSGQLIKVTPLKEN</sequence>
<evidence type="ECO:0000313" key="2">
    <source>
        <dbReference type="EMBL" id="XAU14507.1"/>
    </source>
</evidence>
<keyword evidence="1" id="KW-1133">Transmembrane helix</keyword>
<dbReference type="RefSeq" id="WP_231018872.1">
    <property type="nucleotide sequence ID" value="NZ_CP147920.1"/>
</dbReference>
<dbReference type="PANTHER" id="PTHR33507:SF3">
    <property type="entry name" value="INNER MEMBRANE PROTEIN YBBJ"/>
    <property type="match status" value="1"/>
</dbReference>
<keyword evidence="3" id="KW-1185">Reference proteome</keyword>
<dbReference type="SUPFAM" id="SSF141322">
    <property type="entry name" value="NfeD domain-like"/>
    <property type="match status" value="1"/>
</dbReference>
<name>A0ABZ3H7J9_9BACT</name>
<evidence type="ECO:0000256" key="1">
    <source>
        <dbReference type="SAM" id="Phobius"/>
    </source>
</evidence>
<gene>
    <name evidence="2" type="ORF">WCY31_09645</name>
</gene>
<keyword evidence="1" id="KW-0812">Transmembrane</keyword>
<dbReference type="EMBL" id="CP147920">
    <property type="protein sequence ID" value="XAU14507.1"/>
    <property type="molecule type" value="Genomic_DNA"/>
</dbReference>
<reference evidence="2 3" key="1">
    <citation type="submission" date="2024-03" db="EMBL/GenBank/DDBJ databases">
        <title>Sulfurimonas sp. HSL3-1.</title>
        <authorList>
            <person name="Wang S."/>
        </authorList>
    </citation>
    <scope>NUCLEOTIDE SEQUENCE [LARGE SCALE GENOMIC DNA]</scope>
    <source>
        <strain evidence="2 3">HSL3-1</strain>
    </source>
</reference>
<proteinExistence type="predicted"/>
<feature type="transmembrane region" description="Helical" evidence="1">
    <location>
        <begin position="58"/>
        <end position="76"/>
    </location>
</feature>
<keyword evidence="1" id="KW-0472">Membrane</keyword>
<dbReference type="Gene3D" id="2.40.50.140">
    <property type="entry name" value="Nucleic acid-binding proteins"/>
    <property type="match status" value="1"/>
</dbReference>
<dbReference type="InterPro" id="IPR012340">
    <property type="entry name" value="NA-bd_OB-fold"/>
</dbReference>
<protein>
    <submittedName>
        <fullName evidence="2">NfeD family protein</fullName>
    </submittedName>
</protein>
<accession>A0ABZ3H7J9</accession>
<dbReference type="Proteomes" id="UP001447842">
    <property type="component" value="Chromosome"/>
</dbReference>
<dbReference type="PANTHER" id="PTHR33507">
    <property type="entry name" value="INNER MEMBRANE PROTEIN YBBJ"/>
    <property type="match status" value="1"/>
</dbReference>
<dbReference type="InterPro" id="IPR052165">
    <property type="entry name" value="Membrane_assoc_protease"/>
</dbReference>
<evidence type="ECO:0000313" key="3">
    <source>
        <dbReference type="Proteomes" id="UP001447842"/>
    </source>
</evidence>
<feature type="transmembrane region" description="Helical" evidence="1">
    <location>
        <begin position="12"/>
        <end position="38"/>
    </location>
</feature>